<dbReference type="InterPro" id="IPR011990">
    <property type="entry name" value="TPR-like_helical_dom_sf"/>
</dbReference>
<name>A0ABY5VTW1_9ACTN</name>
<dbReference type="Pfam" id="PF13424">
    <property type="entry name" value="TPR_12"/>
    <property type="match status" value="1"/>
</dbReference>
<dbReference type="InterPro" id="IPR001387">
    <property type="entry name" value="Cro/C1-type_HTH"/>
</dbReference>
<evidence type="ECO:0000313" key="3">
    <source>
        <dbReference type="Proteomes" id="UP001059617"/>
    </source>
</evidence>
<accession>A0ABY5VTW1</accession>
<reference evidence="2" key="2">
    <citation type="submission" date="2022-09" db="EMBL/GenBank/DDBJ databases">
        <title>Biosynthetic gene clusters of Dactylosporangioum fulvum.</title>
        <authorList>
            <person name="Caradec T."/>
        </authorList>
    </citation>
    <scope>NUCLEOTIDE SEQUENCE</scope>
    <source>
        <strain evidence="2">NRRL B-16292</strain>
    </source>
</reference>
<dbReference type="Gene3D" id="1.25.40.10">
    <property type="entry name" value="Tetratricopeptide repeat domain"/>
    <property type="match status" value="1"/>
</dbReference>
<dbReference type="RefSeq" id="WP_259858930.1">
    <property type="nucleotide sequence ID" value="NZ_BAAAST010000124.1"/>
</dbReference>
<protein>
    <submittedName>
        <fullName evidence="2">Helix-turn-helix transcriptional regulator</fullName>
    </submittedName>
</protein>
<keyword evidence="3" id="KW-1185">Reference proteome</keyword>
<dbReference type="PANTHER" id="PTHR46082">
    <property type="entry name" value="ATP/GTP-BINDING PROTEIN-RELATED"/>
    <property type="match status" value="1"/>
</dbReference>
<feature type="domain" description="HTH cro/C1-type" evidence="1">
    <location>
        <begin position="39"/>
        <end position="82"/>
    </location>
</feature>
<gene>
    <name evidence="2" type="ORF">Dfulv_39585</name>
</gene>
<dbReference type="SUPFAM" id="SSF48452">
    <property type="entry name" value="TPR-like"/>
    <property type="match status" value="1"/>
</dbReference>
<sequence length="266" mass="29533">MNQRALDAAESKEEFAELLDRLHVFIGRPSYRTLSARSANGTSIARTTISEWLRGKRFPSMEGLRALLAVCEVRPPFDEPWLKAWRQVASIEKRETQRRRRTEVAELKAEVGAAVAAHRKTLVEVYEFATALVDADSAVGVRLHQLVHDICDRRFGAEDQSTLAAAEGLARALVRDDRTSAAVELLRSCLEARSRIFGPTDPTTLVTQSLLADACCVVGDLAEAHRLHADVLFNRRRILGEDHPDTGASRERLAAVVDMQRVGRIG</sequence>
<dbReference type="Proteomes" id="UP001059617">
    <property type="component" value="Chromosome"/>
</dbReference>
<reference evidence="2" key="1">
    <citation type="submission" date="2021-04" db="EMBL/GenBank/DDBJ databases">
        <authorList>
            <person name="Hartkoorn R.C."/>
            <person name="Beaudoing E."/>
            <person name="Hot D."/>
        </authorList>
    </citation>
    <scope>NUCLEOTIDE SEQUENCE</scope>
    <source>
        <strain evidence="2">NRRL B-16292</strain>
    </source>
</reference>
<dbReference type="CDD" id="cd00093">
    <property type="entry name" value="HTH_XRE"/>
    <property type="match status" value="1"/>
</dbReference>
<dbReference type="InterPro" id="IPR053137">
    <property type="entry name" value="NLR-like"/>
</dbReference>
<dbReference type="EMBL" id="CP073720">
    <property type="protein sequence ID" value="UWP81168.1"/>
    <property type="molecule type" value="Genomic_DNA"/>
</dbReference>
<dbReference type="PROSITE" id="PS50943">
    <property type="entry name" value="HTH_CROC1"/>
    <property type="match status" value="1"/>
</dbReference>
<dbReference type="PANTHER" id="PTHR46082:SF6">
    <property type="entry name" value="AAA+ ATPASE DOMAIN-CONTAINING PROTEIN-RELATED"/>
    <property type="match status" value="1"/>
</dbReference>
<evidence type="ECO:0000313" key="2">
    <source>
        <dbReference type="EMBL" id="UWP81168.1"/>
    </source>
</evidence>
<organism evidence="2 3">
    <name type="scientific">Dactylosporangium fulvum</name>
    <dbReference type="NCBI Taxonomy" id="53359"/>
    <lineage>
        <taxon>Bacteria</taxon>
        <taxon>Bacillati</taxon>
        <taxon>Actinomycetota</taxon>
        <taxon>Actinomycetes</taxon>
        <taxon>Micromonosporales</taxon>
        <taxon>Micromonosporaceae</taxon>
        <taxon>Dactylosporangium</taxon>
    </lineage>
</organism>
<evidence type="ECO:0000259" key="1">
    <source>
        <dbReference type="PROSITE" id="PS50943"/>
    </source>
</evidence>
<proteinExistence type="predicted"/>